<keyword evidence="1" id="KW-0732">Signal</keyword>
<accession>A0A2W5BTD9</accession>
<organism evidence="2 3">
    <name type="scientific">Micavibrio aeruginosavorus</name>
    <dbReference type="NCBI Taxonomy" id="349221"/>
    <lineage>
        <taxon>Bacteria</taxon>
        <taxon>Pseudomonadati</taxon>
        <taxon>Bdellovibrionota</taxon>
        <taxon>Bdellovibrionia</taxon>
        <taxon>Bdellovibrionales</taxon>
        <taxon>Pseudobdellovibrionaceae</taxon>
        <taxon>Micavibrio</taxon>
    </lineage>
</organism>
<proteinExistence type="predicted"/>
<sequence length="299" mass="33261">MAKPKASKVSRKAWAARIISLSAIIFSAAVLPLPALAAKDVNTAPRQEMDYDVYAGGFHVVSSHLTVDTAKKNRYYLQLAAYTHGMLAKLAPWKGIFQSEGWYDAKTGSATAEKHFSDTTWRTEKEINEFFYNKNRTFKGYRITDKKGARDEEKDKALTDGTTDVLTSTLAVMNRVAEGGKCEGRDEIFDGDRRYALIFHPVGEVELKKSDLNVYAGPATECTVEVKPIAGKWHDKPRGWMSIQEQGRAKGTMPTIWLAKMADGAPAVPVRIRVKTDYGTLFMHMTGYKGAGRTLALKR</sequence>
<evidence type="ECO:0000256" key="1">
    <source>
        <dbReference type="SAM" id="SignalP"/>
    </source>
</evidence>
<evidence type="ECO:0000313" key="3">
    <source>
        <dbReference type="Proteomes" id="UP000249557"/>
    </source>
</evidence>
<reference evidence="2 3" key="1">
    <citation type="submission" date="2017-08" db="EMBL/GenBank/DDBJ databases">
        <title>Infants hospitalized years apart are colonized by the same room-sourced microbial strains.</title>
        <authorList>
            <person name="Brooks B."/>
            <person name="Olm M.R."/>
            <person name="Firek B.A."/>
            <person name="Baker R."/>
            <person name="Thomas B.C."/>
            <person name="Morowitz M.J."/>
            <person name="Banfield J.F."/>
        </authorList>
    </citation>
    <scope>NUCLEOTIDE SEQUENCE [LARGE SCALE GENOMIC DNA]</scope>
    <source>
        <strain evidence="2">S2_018_000_R2_104</strain>
    </source>
</reference>
<dbReference type="EMBL" id="QFNK01000120">
    <property type="protein sequence ID" value="PZO86435.1"/>
    <property type="molecule type" value="Genomic_DNA"/>
</dbReference>
<gene>
    <name evidence="2" type="ORF">DI626_06635</name>
</gene>
<protein>
    <submittedName>
        <fullName evidence="2">DUF3108 domain-containing protein</fullName>
    </submittedName>
</protein>
<feature type="chain" id="PRO_5015938057" evidence="1">
    <location>
        <begin position="38"/>
        <end position="299"/>
    </location>
</feature>
<dbReference type="Pfam" id="PF11306">
    <property type="entry name" value="DUF3108"/>
    <property type="match status" value="1"/>
</dbReference>
<comment type="caution">
    <text evidence="2">The sequence shown here is derived from an EMBL/GenBank/DDBJ whole genome shotgun (WGS) entry which is preliminary data.</text>
</comment>
<feature type="signal peptide" evidence="1">
    <location>
        <begin position="1"/>
        <end position="37"/>
    </location>
</feature>
<name>A0A2W5BTD9_9BACT</name>
<dbReference type="Proteomes" id="UP000249557">
    <property type="component" value="Unassembled WGS sequence"/>
</dbReference>
<dbReference type="AlphaFoldDB" id="A0A2W5BTD9"/>
<evidence type="ECO:0000313" key="2">
    <source>
        <dbReference type="EMBL" id="PZO86435.1"/>
    </source>
</evidence>
<dbReference type="InterPro" id="IPR021457">
    <property type="entry name" value="DUF3108"/>
</dbReference>